<comment type="caution">
    <text evidence="5">The sequence shown here is derived from an EMBL/GenBank/DDBJ whole genome shotgun (WGS) entry which is preliminary data.</text>
</comment>
<dbReference type="PANTHER" id="PTHR43140:SF1">
    <property type="entry name" value="TYPE I RESTRICTION ENZYME ECOKI SPECIFICITY SUBUNIT"/>
    <property type="match status" value="1"/>
</dbReference>
<dbReference type="PANTHER" id="PTHR43140">
    <property type="entry name" value="TYPE-1 RESTRICTION ENZYME ECOKI SPECIFICITY PROTEIN"/>
    <property type="match status" value="1"/>
</dbReference>
<feature type="domain" description="Type I restriction modification DNA specificity" evidence="4">
    <location>
        <begin position="74"/>
        <end position="190"/>
    </location>
</feature>
<sequence length="446" mass="49615">MSFPKYDAYKDSGCKALGSIPTHWKVCRFHYAIEFQEGPGIMAADFHDEGIPLIRVSGMGGRFVSLDGCNYLSQEKVERQWNHFRVNQGDLLISASASMGTVSEVDDASVGSVPYTGLIRLWPKPGGCISDFIRALVVSDLFGKQIDVLKAGATIQHFGPTHLRQIVVAVPPLEEQKAIAKFLDAETSKIDALVAEQRRLIELLAEKRQAVISHAVTKGLDPNVRMKPSGIEWLGDVPEHWEVTLLKRIAIVRTGVAKGKDHSGKETIEVPYLRVANVQDGFFDLTQVAKIEILEHELERYRLAAGDVLMNEGGDFDKLGRGHVWEGQIDPCITQNHVFAVRPTGVTAHWLNRITSSEYAQFYFMTRSKQSTNLASISSTNLMKLPVVLPPESEQFEILDFIDKSTKQFDSLLAEAEQAITLLQERRTALISAAVTGKIDVRARQY</sequence>
<dbReference type="InterPro" id="IPR051212">
    <property type="entry name" value="Type-I_RE_S_subunit"/>
</dbReference>
<evidence type="ECO:0000256" key="3">
    <source>
        <dbReference type="ARBA" id="ARBA00023125"/>
    </source>
</evidence>
<evidence type="ECO:0000256" key="2">
    <source>
        <dbReference type="ARBA" id="ARBA00022747"/>
    </source>
</evidence>
<keyword evidence="5" id="KW-0255">Endonuclease</keyword>
<evidence type="ECO:0000259" key="4">
    <source>
        <dbReference type="Pfam" id="PF01420"/>
    </source>
</evidence>
<reference evidence="5 6" key="1">
    <citation type="submission" date="2018-02" db="EMBL/GenBank/DDBJ databases">
        <title>Comparative genomes isolates from brazilian mangrove.</title>
        <authorList>
            <person name="Araujo J.E."/>
            <person name="Taketani R.G."/>
            <person name="Silva M.C.P."/>
            <person name="Loureco M.V."/>
            <person name="Andreote F.D."/>
        </authorList>
    </citation>
    <scope>NUCLEOTIDE SEQUENCE [LARGE SCALE GENOMIC DNA]</scope>
    <source>
        <strain evidence="5 6">Hex-1 MGV</strain>
    </source>
</reference>
<evidence type="ECO:0000313" key="5">
    <source>
        <dbReference type="EMBL" id="PQO37591.1"/>
    </source>
</evidence>
<evidence type="ECO:0000313" key="6">
    <source>
        <dbReference type="Proteomes" id="UP000238322"/>
    </source>
</evidence>
<dbReference type="Gene3D" id="1.10.287.1120">
    <property type="entry name" value="Bipartite methylase S protein"/>
    <property type="match status" value="1"/>
</dbReference>
<organism evidence="5 6">
    <name type="scientific">Blastopirellula marina</name>
    <dbReference type="NCBI Taxonomy" id="124"/>
    <lineage>
        <taxon>Bacteria</taxon>
        <taxon>Pseudomonadati</taxon>
        <taxon>Planctomycetota</taxon>
        <taxon>Planctomycetia</taxon>
        <taxon>Pirellulales</taxon>
        <taxon>Pirellulaceae</taxon>
        <taxon>Blastopirellula</taxon>
    </lineage>
</organism>
<comment type="similarity">
    <text evidence="1">Belongs to the type-I restriction system S methylase family.</text>
</comment>
<dbReference type="InterPro" id="IPR000055">
    <property type="entry name" value="Restrct_endonuc_typeI_TRD"/>
</dbReference>
<dbReference type="Pfam" id="PF01420">
    <property type="entry name" value="Methylase_S"/>
    <property type="match status" value="2"/>
</dbReference>
<name>A0A2S8FZZ4_9BACT</name>
<dbReference type="OrthoDB" id="9795776at2"/>
<proteinExistence type="inferred from homology"/>
<dbReference type="InterPro" id="IPR044946">
    <property type="entry name" value="Restrct_endonuc_typeI_TRD_sf"/>
</dbReference>
<feature type="domain" description="Type I restriction modification DNA specificity" evidence="4">
    <location>
        <begin position="238"/>
        <end position="417"/>
    </location>
</feature>
<dbReference type="GO" id="GO:0004519">
    <property type="term" value="F:endonuclease activity"/>
    <property type="evidence" value="ECO:0007669"/>
    <property type="project" value="UniProtKB-KW"/>
</dbReference>
<evidence type="ECO:0000256" key="1">
    <source>
        <dbReference type="ARBA" id="ARBA00010923"/>
    </source>
</evidence>
<dbReference type="EMBL" id="PUHY01000005">
    <property type="protein sequence ID" value="PQO37591.1"/>
    <property type="molecule type" value="Genomic_DNA"/>
</dbReference>
<dbReference type="SUPFAM" id="SSF116734">
    <property type="entry name" value="DNA methylase specificity domain"/>
    <property type="match status" value="2"/>
</dbReference>
<accession>A0A2S8FZZ4</accession>
<gene>
    <name evidence="5" type="ORF">C5Y83_06500</name>
</gene>
<dbReference type="CDD" id="cd17253">
    <property type="entry name" value="RMtype1_S_Eco933I-TRD2-CR2_like"/>
    <property type="match status" value="1"/>
</dbReference>
<keyword evidence="3" id="KW-0238">DNA-binding</keyword>
<keyword evidence="2" id="KW-0680">Restriction system</keyword>
<keyword evidence="5" id="KW-0540">Nuclease</keyword>
<dbReference type="GO" id="GO:0003677">
    <property type="term" value="F:DNA binding"/>
    <property type="evidence" value="ECO:0007669"/>
    <property type="project" value="UniProtKB-KW"/>
</dbReference>
<keyword evidence="5" id="KW-0378">Hydrolase</keyword>
<dbReference type="Gene3D" id="3.90.220.20">
    <property type="entry name" value="DNA methylase specificity domains"/>
    <property type="match status" value="2"/>
</dbReference>
<dbReference type="AlphaFoldDB" id="A0A2S8FZZ4"/>
<dbReference type="GO" id="GO:0009307">
    <property type="term" value="P:DNA restriction-modification system"/>
    <property type="evidence" value="ECO:0007669"/>
    <property type="project" value="UniProtKB-KW"/>
</dbReference>
<dbReference type="Proteomes" id="UP000238322">
    <property type="component" value="Unassembled WGS sequence"/>
</dbReference>
<protein>
    <submittedName>
        <fullName evidence="5">Type I restriction endonuclease subunit S</fullName>
    </submittedName>
</protein>